<dbReference type="AlphaFoldDB" id="A0A9Q9CEG8"/>
<evidence type="ECO:0000313" key="4">
    <source>
        <dbReference type="Proteomes" id="UP001059546"/>
    </source>
</evidence>
<reference evidence="2" key="1">
    <citation type="submission" date="2021-05" db="EMBL/GenBank/DDBJ databases">
        <title>Encephalitozoon hellem ATCC 50604 Complete Genome.</title>
        <authorList>
            <person name="Mascarenhas dos Santos A.C."/>
            <person name="Julian A.T."/>
            <person name="Pombert J.-F."/>
        </authorList>
    </citation>
    <scope>NUCLEOTIDE SEQUENCE</scope>
    <source>
        <strain evidence="2">ATCC 50604</strain>
    </source>
</reference>
<evidence type="ECO:0000313" key="3">
    <source>
        <dbReference type="EMBL" id="WEL39874.1"/>
    </source>
</evidence>
<feature type="transmembrane region" description="Helical" evidence="1">
    <location>
        <begin position="120"/>
        <end position="140"/>
    </location>
</feature>
<keyword evidence="5" id="KW-1185">Reference proteome</keyword>
<organism evidence="2 4">
    <name type="scientific">Encephalitozoon hellem</name>
    <name type="common">Microsporidian parasite</name>
    <dbReference type="NCBI Taxonomy" id="27973"/>
    <lineage>
        <taxon>Eukaryota</taxon>
        <taxon>Fungi</taxon>
        <taxon>Fungi incertae sedis</taxon>
        <taxon>Microsporidia</taxon>
        <taxon>Unikaryonidae</taxon>
        <taxon>Encephalitozoon</taxon>
    </lineage>
</organism>
<name>A0A9Q9CEG8_ENCHE</name>
<dbReference type="EMBL" id="CP119072">
    <property type="protein sequence ID" value="WEL39874.1"/>
    <property type="molecule type" value="Genomic_DNA"/>
</dbReference>
<dbReference type="PROSITE" id="PS51257">
    <property type="entry name" value="PROKAR_LIPOPROTEIN"/>
    <property type="match status" value="1"/>
</dbReference>
<feature type="non-terminal residue" evidence="2">
    <location>
        <position position="172"/>
    </location>
</feature>
<evidence type="ECO:0000313" key="5">
    <source>
        <dbReference type="Proteomes" id="UP001217963"/>
    </source>
</evidence>
<dbReference type="EMBL" id="CP075157">
    <property type="protein sequence ID" value="UTX44373.1"/>
    <property type="molecule type" value="Genomic_DNA"/>
</dbReference>
<dbReference type="Proteomes" id="UP001059546">
    <property type="component" value="Chromosome XI"/>
</dbReference>
<keyword evidence="1" id="KW-0472">Membrane</keyword>
<evidence type="ECO:0000313" key="2">
    <source>
        <dbReference type="EMBL" id="UTX44373.1"/>
    </source>
</evidence>
<protein>
    <submittedName>
        <fullName evidence="2">Uncharacterized protein</fullName>
    </submittedName>
</protein>
<dbReference type="Proteomes" id="UP001217963">
    <property type="component" value="Chromosome XI"/>
</dbReference>
<sequence>MIRTTFKTLCLLLNNILLLLASCILGALISSVPDSKSIYKNVNKQITYMLLLANAGLAIFTLVIVQNLNDVFLHRARSPRGVETKMKIQWIILSIVTFFYGTFHFPLITSNMDRLFKMDMMALITVLIFTLQIVMLFIIYSMHPDLFGTKYNREVRSYIERLEAENYDQTEI</sequence>
<keyword evidence="1" id="KW-0812">Transmembrane</keyword>
<feature type="transmembrane region" description="Helical" evidence="1">
    <location>
        <begin position="88"/>
        <end position="108"/>
    </location>
</feature>
<evidence type="ECO:0000256" key="1">
    <source>
        <dbReference type="SAM" id="Phobius"/>
    </source>
</evidence>
<feature type="transmembrane region" description="Helical" evidence="1">
    <location>
        <begin position="12"/>
        <end position="33"/>
    </location>
</feature>
<proteinExistence type="predicted"/>
<accession>A0A9Q9CEG8</accession>
<feature type="transmembrane region" description="Helical" evidence="1">
    <location>
        <begin position="45"/>
        <end position="68"/>
    </location>
</feature>
<keyword evidence="1" id="KW-1133">Transmembrane helix</keyword>
<reference evidence="3 5" key="2">
    <citation type="submission" date="2023-02" db="EMBL/GenBank/DDBJ databases">
        <title>Encephalitozoon hellem ATCC 50451 complete genome.</title>
        <authorList>
            <person name="Mascarenhas dos Santos A.C."/>
            <person name="Julian A.T."/>
            <person name="Pombert J.-F."/>
        </authorList>
    </citation>
    <scope>NUCLEOTIDE SEQUENCE [LARGE SCALE GENOMIC DNA]</scope>
    <source>
        <strain evidence="3 5">ATCC 50451</strain>
    </source>
</reference>
<gene>
    <name evidence="2" type="ORF">GPU96_11g21750</name>
    <name evidence="3" type="ORF">PFJ87_11g01110</name>
</gene>
<dbReference type="OrthoDB" id="10318957at2759"/>